<evidence type="ECO:0000313" key="10">
    <source>
        <dbReference type="Proteomes" id="UP000593568"/>
    </source>
</evidence>
<evidence type="ECO:0000256" key="6">
    <source>
        <dbReference type="ARBA" id="ARBA00048109"/>
    </source>
</evidence>
<dbReference type="AlphaFoldDB" id="A0A7J9FVZ0"/>
<feature type="compositionally biased region" description="Basic and acidic residues" evidence="7">
    <location>
        <begin position="18"/>
        <end position="30"/>
    </location>
</feature>
<dbReference type="Gene3D" id="3.30.559.10">
    <property type="entry name" value="Chloramphenicol acetyltransferase-like domain"/>
    <property type="match status" value="1"/>
</dbReference>
<organism evidence="9 10">
    <name type="scientific">Gossypium trilobum</name>
    <dbReference type="NCBI Taxonomy" id="34281"/>
    <lineage>
        <taxon>Eukaryota</taxon>
        <taxon>Viridiplantae</taxon>
        <taxon>Streptophyta</taxon>
        <taxon>Embryophyta</taxon>
        <taxon>Tracheophyta</taxon>
        <taxon>Spermatophyta</taxon>
        <taxon>Magnoliopsida</taxon>
        <taxon>eudicotyledons</taxon>
        <taxon>Gunneridae</taxon>
        <taxon>Pentapetalae</taxon>
        <taxon>rosids</taxon>
        <taxon>malvids</taxon>
        <taxon>Malvales</taxon>
        <taxon>Malvaceae</taxon>
        <taxon>Malvoideae</taxon>
        <taxon>Gossypium</taxon>
    </lineage>
</organism>
<proteinExistence type="predicted"/>
<dbReference type="InterPro" id="IPR045034">
    <property type="entry name" value="O-acyltransferase_WSD1-like"/>
</dbReference>
<keyword evidence="4" id="KW-0808">Transferase</keyword>
<evidence type="ECO:0000259" key="8">
    <source>
        <dbReference type="Pfam" id="PF03007"/>
    </source>
</evidence>
<dbReference type="InterPro" id="IPR004255">
    <property type="entry name" value="O-acyltransferase_WSD1_N"/>
</dbReference>
<accession>A0A7J9FVZ0</accession>
<comment type="pathway">
    <text evidence="2">Lipid metabolism.</text>
</comment>
<reference evidence="9 10" key="1">
    <citation type="journal article" date="2019" name="Genome Biol. Evol.">
        <title>Insights into the evolution of the New World diploid cottons (Gossypium, subgenus Houzingenia) based on genome sequencing.</title>
        <authorList>
            <person name="Grover C.E."/>
            <person name="Arick M.A. 2nd"/>
            <person name="Thrash A."/>
            <person name="Conover J.L."/>
            <person name="Sanders W.S."/>
            <person name="Peterson D.G."/>
            <person name="Frelichowski J.E."/>
            <person name="Scheffler J.A."/>
            <person name="Scheffler B.E."/>
            <person name="Wendel J.F."/>
        </authorList>
    </citation>
    <scope>NUCLEOTIDE SEQUENCE [LARGE SCALE GENOMIC DNA]</scope>
    <source>
        <strain evidence="9">8</strain>
        <tissue evidence="9">Leaf</tissue>
    </source>
</reference>
<dbReference type="Proteomes" id="UP000593568">
    <property type="component" value="Unassembled WGS sequence"/>
</dbReference>
<comment type="pathway">
    <text evidence="1">Glycerolipid metabolism; triacylglycerol biosynthesis.</text>
</comment>
<dbReference type="GO" id="GO:0004144">
    <property type="term" value="F:diacylglycerol O-acyltransferase activity"/>
    <property type="evidence" value="ECO:0007669"/>
    <property type="project" value="UniProtKB-EC"/>
</dbReference>
<dbReference type="GO" id="GO:0005886">
    <property type="term" value="C:plasma membrane"/>
    <property type="evidence" value="ECO:0007669"/>
    <property type="project" value="TreeGrafter"/>
</dbReference>
<feature type="domain" description="O-acyltransferase WSD1-like N-terminal" evidence="8">
    <location>
        <begin position="81"/>
        <end position="208"/>
    </location>
</feature>
<dbReference type="GO" id="GO:0019432">
    <property type="term" value="P:triglyceride biosynthetic process"/>
    <property type="evidence" value="ECO:0007669"/>
    <property type="project" value="UniProtKB-UniPathway"/>
</dbReference>
<dbReference type="EC" id="2.3.1.20" evidence="3"/>
<comment type="caution">
    <text evidence="9">The sequence shown here is derived from an EMBL/GenBank/DDBJ whole genome shotgun (WGS) entry which is preliminary data.</text>
</comment>
<protein>
    <recommendedName>
        <fullName evidence="3">diacylglycerol O-acyltransferase</fullName>
        <ecNumber evidence="3">2.3.1.20</ecNumber>
    </recommendedName>
</protein>
<gene>
    <name evidence="9" type="ORF">Gotri_025415</name>
</gene>
<evidence type="ECO:0000256" key="3">
    <source>
        <dbReference type="ARBA" id="ARBA00013244"/>
    </source>
</evidence>
<keyword evidence="5" id="KW-0012">Acyltransferase</keyword>
<feature type="non-terminal residue" evidence="9">
    <location>
        <position position="1"/>
    </location>
</feature>
<evidence type="ECO:0000313" key="9">
    <source>
        <dbReference type="EMBL" id="MBA0789463.1"/>
    </source>
</evidence>
<keyword evidence="10" id="KW-1185">Reference proteome</keyword>
<evidence type="ECO:0000256" key="1">
    <source>
        <dbReference type="ARBA" id="ARBA00004771"/>
    </source>
</evidence>
<dbReference type="SUPFAM" id="SSF52777">
    <property type="entry name" value="CoA-dependent acyltransferases"/>
    <property type="match status" value="1"/>
</dbReference>
<dbReference type="InterPro" id="IPR023213">
    <property type="entry name" value="CAT-like_dom_sf"/>
</dbReference>
<dbReference type="UniPathway" id="UPA00282"/>
<dbReference type="PANTHER" id="PTHR31650:SF74">
    <property type="entry name" value="O-ACYLTRANSFERASE WSD1-LIKE"/>
    <property type="match status" value="1"/>
</dbReference>
<dbReference type="Pfam" id="PF03007">
    <property type="entry name" value="WS_DGAT_cat"/>
    <property type="match status" value="1"/>
</dbReference>
<evidence type="ECO:0000256" key="4">
    <source>
        <dbReference type="ARBA" id="ARBA00022679"/>
    </source>
</evidence>
<evidence type="ECO:0000256" key="7">
    <source>
        <dbReference type="SAM" id="MobiDB-lite"/>
    </source>
</evidence>
<sequence length="227" mass="26140">MELANELKWRKQVLKPIETTRRSSSNKREEEVEEEENKNSQKTGEEEPLSPSSRLFHESNFNIYVIAIMGCKTRIYPDVFKANLGHTLLRHPRFSSLQVMDERNKGGMKWVRTQVDLEKHVIVPKLDPNIDSPEKFLEDYIYNLSKTSIDESQPLWDLHLLNLRTSESEAVGVFRIHHSLGDGTSLMSLLLAYTHEMNDPLALPTVPIKKKTVSLDDIKLVKNAMNT</sequence>
<dbReference type="EMBL" id="JABEZW010229504">
    <property type="protein sequence ID" value="MBA0789463.1"/>
    <property type="molecule type" value="Genomic_DNA"/>
</dbReference>
<comment type="catalytic activity">
    <reaction evidence="6">
        <text>an acyl-CoA + a 1,2-diacyl-sn-glycerol = a triacyl-sn-glycerol + CoA</text>
        <dbReference type="Rhea" id="RHEA:10868"/>
        <dbReference type="ChEBI" id="CHEBI:17815"/>
        <dbReference type="ChEBI" id="CHEBI:57287"/>
        <dbReference type="ChEBI" id="CHEBI:58342"/>
        <dbReference type="ChEBI" id="CHEBI:64615"/>
        <dbReference type="EC" id="2.3.1.20"/>
    </reaction>
</comment>
<feature type="region of interest" description="Disordered" evidence="7">
    <location>
        <begin position="15"/>
        <end position="53"/>
    </location>
</feature>
<dbReference type="PANTHER" id="PTHR31650">
    <property type="entry name" value="O-ACYLTRANSFERASE (WSD1-LIKE) FAMILY PROTEIN"/>
    <property type="match status" value="1"/>
</dbReference>
<evidence type="ECO:0000256" key="2">
    <source>
        <dbReference type="ARBA" id="ARBA00005189"/>
    </source>
</evidence>
<evidence type="ECO:0000256" key="5">
    <source>
        <dbReference type="ARBA" id="ARBA00023315"/>
    </source>
</evidence>
<name>A0A7J9FVZ0_9ROSI</name>